<sequence>MKKYLLITLFALLWLEYSCDSEYETYNGEDVIYMNETTDTTRFSFTYVDSKYDRQTQEINIKAVGKVYDYDRVVNIKFTPKNAVEGVDFEPLAEQYVVKAGETTLVIPIVMIRTDALQTEEKIIDMELLDNEYFKTYYDFGSNDRTTWVQTDRLRQTLIFSEFMTQRPQQWNPYVLGTFTPKKFKLICDVMGIEREKFLDASYMSYRTSYIGKYMKKYLADEKAAGRTIYEEDGVTEMTMGPQAQ</sequence>
<proteinExistence type="predicted"/>
<comment type="caution">
    <text evidence="1">The sequence shown here is derived from an EMBL/GenBank/DDBJ whole genome shotgun (WGS) entry which is preliminary data.</text>
</comment>
<reference evidence="1" key="2">
    <citation type="submission" date="2021-09" db="EMBL/GenBank/DDBJ databases">
        <authorList>
            <person name="Gilroy R."/>
        </authorList>
    </citation>
    <scope>NUCLEOTIDE SEQUENCE</scope>
    <source>
        <strain evidence="1">6966</strain>
    </source>
</reference>
<organism evidence="1 2">
    <name type="scientific">Butyricimonas virosa</name>
    <dbReference type="NCBI Taxonomy" id="544645"/>
    <lineage>
        <taxon>Bacteria</taxon>
        <taxon>Pseudomonadati</taxon>
        <taxon>Bacteroidota</taxon>
        <taxon>Bacteroidia</taxon>
        <taxon>Bacteroidales</taxon>
        <taxon>Odoribacteraceae</taxon>
        <taxon>Butyricimonas</taxon>
    </lineage>
</organism>
<evidence type="ECO:0000313" key="2">
    <source>
        <dbReference type="Proteomes" id="UP000742098"/>
    </source>
</evidence>
<reference evidence="1" key="1">
    <citation type="journal article" date="2021" name="PeerJ">
        <title>Extensive microbial diversity within the chicken gut microbiome revealed by metagenomics and culture.</title>
        <authorList>
            <person name="Gilroy R."/>
            <person name="Ravi A."/>
            <person name="Getino M."/>
            <person name="Pursley I."/>
            <person name="Horton D.L."/>
            <person name="Alikhan N.F."/>
            <person name="Baker D."/>
            <person name="Gharbi K."/>
            <person name="Hall N."/>
            <person name="Watson M."/>
            <person name="Adriaenssens E.M."/>
            <person name="Foster-Nyarko E."/>
            <person name="Jarju S."/>
            <person name="Secka A."/>
            <person name="Antonio M."/>
            <person name="Oren A."/>
            <person name="Chaudhuri R.R."/>
            <person name="La Ragione R."/>
            <person name="Hildebrand F."/>
            <person name="Pallen M.J."/>
        </authorList>
    </citation>
    <scope>NUCLEOTIDE SEQUENCE</scope>
    <source>
        <strain evidence="1">6966</strain>
    </source>
</reference>
<dbReference type="Proteomes" id="UP000742098">
    <property type="component" value="Unassembled WGS sequence"/>
</dbReference>
<evidence type="ECO:0000313" key="1">
    <source>
        <dbReference type="EMBL" id="HJF72242.1"/>
    </source>
</evidence>
<dbReference type="InterPro" id="IPR032299">
    <property type="entry name" value="DUF4843"/>
</dbReference>
<dbReference type="AlphaFoldDB" id="A0A921H8U4"/>
<dbReference type="EMBL" id="DYVS01000301">
    <property type="protein sequence ID" value="HJF72242.1"/>
    <property type="molecule type" value="Genomic_DNA"/>
</dbReference>
<gene>
    <name evidence="1" type="ORF">K8V05_15950</name>
</gene>
<protein>
    <submittedName>
        <fullName evidence="1">DUF4843 domain-containing protein</fullName>
    </submittedName>
</protein>
<dbReference type="Pfam" id="PF16132">
    <property type="entry name" value="DUF4843"/>
    <property type="match status" value="1"/>
</dbReference>
<name>A0A921H8U4_9BACT</name>
<accession>A0A921H8U4</accession>